<evidence type="ECO:0000313" key="1">
    <source>
        <dbReference type="EMBL" id="KAI2390676.1"/>
    </source>
</evidence>
<protein>
    <submittedName>
        <fullName evidence="1">Overproduction-induced pheromone-resistant</fullName>
    </submittedName>
</protein>
<proteinExistence type="predicted"/>
<name>A0ACB8V1W8_9EURO</name>
<sequence>MDALPKFSRAPSWQRLFRRCVVGCPERPDPCPVCPNGQECISRPATCESCQRNICVPSTEISPPPAPSGPNAGAIAGGVIGSISIIIVLVVVGWYCLKKRKADKDEDWIPEVTNKQEEEFIAQRRGRMSAVGSIASTVLTRASNVIQIAYIPGVTNRSPPDSPSTIPPVPPIPAAQRHYDQHYFMPGDIRDSVWSSTSDDTRRSIAPSLARSSMATTIYRNNAVVSPIPAQQALRAKAAMVSVKSGLNSPMLSPNDSPTMATPAVPAITVSQMSKANALASKMDKSDKMPTSSIVARTAVARPINVKKPKSKKPTSNTADTGDEYPDSSQSQDLTTKFPADTAKTRESIISTAITLIDDESPTGDQSPFADSKSSTKPLGASSKISEEISQPADQSIEPQNKSTRRHHNGQPSNQILESTPETASKPAPRNTGPFSDDNEIR</sequence>
<reference evidence="1" key="1">
    <citation type="journal article" date="2022" name="bioRxiv">
        <title>Population genetic analysis of Ophidiomyces ophidiicola, the causative agent of snake fungal disease, indicates recent introductions to the USA.</title>
        <authorList>
            <person name="Ladner J.T."/>
            <person name="Palmer J.M."/>
            <person name="Ettinger C.L."/>
            <person name="Stajich J.E."/>
            <person name="Farrell T.M."/>
            <person name="Glorioso B.M."/>
            <person name="Lawson B."/>
            <person name="Price S.J."/>
            <person name="Stengle A.G."/>
            <person name="Grear D.A."/>
            <person name="Lorch J.M."/>
        </authorList>
    </citation>
    <scope>NUCLEOTIDE SEQUENCE</scope>
    <source>
        <strain evidence="1">NWHC 24266-5</strain>
    </source>
</reference>
<accession>A0ACB8V1W8</accession>
<dbReference type="EMBL" id="JALBCA010000016">
    <property type="protein sequence ID" value="KAI2390676.1"/>
    <property type="molecule type" value="Genomic_DNA"/>
</dbReference>
<comment type="caution">
    <text evidence="1">The sequence shown here is derived from an EMBL/GenBank/DDBJ whole genome shotgun (WGS) entry which is preliminary data.</text>
</comment>
<gene>
    <name evidence="1" type="primary">OPY2</name>
    <name evidence="1" type="ORF">LOY88_001500</name>
</gene>
<organism evidence="1">
    <name type="scientific">Ophidiomyces ophidiicola</name>
    <dbReference type="NCBI Taxonomy" id="1387563"/>
    <lineage>
        <taxon>Eukaryota</taxon>
        <taxon>Fungi</taxon>
        <taxon>Dikarya</taxon>
        <taxon>Ascomycota</taxon>
        <taxon>Pezizomycotina</taxon>
        <taxon>Eurotiomycetes</taxon>
        <taxon>Eurotiomycetidae</taxon>
        <taxon>Onygenales</taxon>
        <taxon>Onygenaceae</taxon>
        <taxon>Ophidiomyces</taxon>
    </lineage>
</organism>